<evidence type="ECO:0000256" key="1">
    <source>
        <dbReference type="SAM" id="MobiDB-lite"/>
    </source>
</evidence>
<keyword evidence="2" id="KW-0472">Membrane</keyword>
<comment type="caution">
    <text evidence="3">The sequence shown here is derived from an EMBL/GenBank/DDBJ whole genome shotgun (WGS) entry which is preliminary data.</text>
</comment>
<feature type="transmembrane region" description="Helical" evidence="2">
    <location>
        <begin position="135"/>
        <end position="155"/>
    </location>
</feature>
<name>A0A841ASM2_9MICO</name>
<reference evidence="3 4" key="1">
    <citation type="submission" date="2020-08" db="EMBL/GenBank/DDBJ databases">
        <title>Sequencing the genomes of 1000 actinobacteria strains.</title>
        <authorList>
            <person name="Klenk H.-P."/>
        </authorList>
    </citation>
    <scope>NUCLEOTIDE SEQUENCE [LARGE SCALE GENOMIC DNA]</scope>
    <source>
        <strain evidence="3 4">DSM 105784</strain>
    </source>
</reference>
<dbReference type="InterPro" id="IPR018723">
    <property type="entry name" value="DUF2254_membrane"/>
</dbReference>
<keyword evidence="2" id="KW-1133">Transmembrane helix</keyword>
<evidence type="ECO:0000256" key="2">
    <source>
        <dbReference type="SAM" id="Phobius"/>
    </source>
</evidence>
<evidence type="ECO:0000313" key="4">
    <source>
        <dbReference type="Proteomes" id="UP000536685"/>
    </source>
</evidence>
<organism evidence="3 4">
    <name type="scientific">Conyzicola lurida</name>
    <dbReference type="NCBI Taxonomy" id="1172621"/>
    <lineage>
        <taxon>Bacteria</taxon>
        <taxon>Bacillati</taxon>
        <taxon>Actinomycetota</taxon>
        <taxon>Actinomycetes</taxon>
        <taxon>Micrococcales</taxon>
        <taxon>Microbacteriaceae</taxon>
        <taxon>Conyzicola</taxon>
    </lineage>
</organism>
<proteinExistence type="predicted"/>
<sequence>MTMQKVLLALRDSLWLVPLLCMIGGAGLCVGAATIDRATGNALVPSWLTGTPSAAQTVLSTIVTSLVTLITLVLTVITVAVQLAMGQFSPRIVGALLHDRLSQYTHGLFAATLVYALLAIPQVDDSADGGHVPGLTMLLAYLLMLASIVALVLYVHHAGQTLRVAGLIDLVGDHLHEELNRAYPANPTAPADLDPRVILAPEPGVVVQIDVPGLVSAATDAGCTLRLLPAMGDFVCANAPLLLIDGNEHVRADAPHIASLVFLGDERSYRDDPAYGFRQLVDIAERGVSDPFSDPTTTVQAVDRLHDALRQLATRTIPTGDHHDKLGTLRLVTPALDWTGYVRLAFDEIRIAGAGSPQVARRLRAALEDLQTVAPAPRQPELNRQLELLTLDVQRSFDNDSDITNALNADQQGLGSGPDLIHGGGMSGSHAAPDPLRSP</sequence>
<dbReference type="AlphaFoldDB" id="A0A841ASM2"/>
<dbReference type="EMBL" id="JACHMJ010000001">
    <property type="protein sequence ID" value="MBB5844399.1"/>
    <property type="molecule type" value="Genomic_DNA"/>
</dbReference>
<dbReference type="Pfam" id="PF10011">
    <property type="entry name" value="DUF2254"/>
    <property type="match status" value="1"/>
</dbReference>
<keyword evidence="2" id="KW-0812">Transmembrane</keyword>
<accession>A0A841ASM2</accession>
<feature type="transmembrane region" description="Helical" evidence="2">
    <location>
        <begin position="55"/>
        <end position="83"/>
    </location>
</feature>
<keyword evidence="4" id="KW-1185">Reference proteome</keyword>
<feature type="transmembrane region" description="Helical" evidence="2">
    <location>
        <begin position="104"/>
        <end position="123"/>
    </location>
</feature>
<gene>
    <name evidence="3" type="ORF">HD599_002722</name>
</gene>
<feature type="compositionally biased region" description="Polar residues" evidence="1">
    <location>
        <begin position="403"/>
        <end position="413"/>
    </location>
</feature>
<dbReference type="Proteomes" id="UP000536685">
    <property type="component" value="Unassembled WGS sequence"/>
</dbReference>
<feature type="region of interest" description="Disordered" evidence="1">
    <location>
        <begin position="403"/>
        <end position="439"/>
    </location>
</feature>
<evidence type="ECO:0000313" key="3">
    <source>
        <dbReference type="EMBL" id="MBB5844399.1"/>
    </source>
</evidence>
<protein>
    <submittedName>
        <fullName evidence="3">Putative membrane protein</fullName>
    </submittedName>
</protein>